<dbReference type="Pfam" id="PF13041">
    <property type="entry name" value="PPR_2"/>
    <property type="match status" value="2"/>
</dbReference>
<evidence type="ECO:0000256" key="2">
    <source>
        <dbReference type="PROSITE-ProRule" id="PRU00708"/>
    </source>
</evidence>
<keyword evidence="4" id="KW-1185">Reference proteome</keyword>
<feature type="repeat" description="PPR" evidence="2">
    <location>
        <begin position="123"/>
        <end position="157"/>
    </location>
</feature>
<feature type="repeat" description="PPR" evidence="2">
    <location>
        <begin position="53"/>
        <end position="87"/>
    </location>
</feature>
<dbReference type="EMBL" id="JAUJYO010000001">
    <property type="protein sequence ID" value="KAK1326287.1"/>
    <property type="molecule type" value="Genomic_DNA"/>
</dbReference>
<organism evidence="3 4">
    <name type="scientific">Acorus calamus</name>
    <name type="common">Sweet flag</name>
    <dbReference type="NCBI Taxonomy" id="4465"/>
    <lineage>
        <taxon>Eukaryota</taxon>
        <taxon>Viridiplantae</taxon>
        <taxon>Streptophyta</taxon>
        <taxon>Embryophyta</taxon>
        <taxon>Tracheophyta</taxon>
        <taxon>Spermatophyta</taxon>
        <taxon>Magnoliopsida</taxon>
        <taxon>Liliopsida</taxon>
        <taxon>Acoraceae</taxon>
        <taxon>Acorus</taxon>
    </lineage>
</organism>
<dbReference type="PANTHER" id="PTHR47942">
    <property type="entry name" value="TETRATRICOPEPTIDE REPEAT (TPR)-LIKE SUPERFAMILY PROTEIN-RELATED"/>
    <property type="match status" value="1"/>
</dbReference>
<evidence type="ECO:0000313" key="3">
    <source>
        <dbReference type="EMBL" id="KAK1326287.1"/>
    </source>
</evidence>
<reference evidence="3" key="2">
    <citation type="submission" date="2023-06" db="EMBL/GenBank/DDBJ databases">
        <authorList>
            <person name="Ma L."/>
            <person name="Liu K.-W."/>
            <person name="Li Z."/>
            <person name="Hsiao Y.-Y."/>
            <person name="Qi Y."/>
            <person name="Fu T."/>
            <person name="Tang G."/>
            <person name="Zhang D."/>
            <person name="Sun W.-H."/>
            <person name="Liu D.-K."/>
            <person name="Li Y."/>
            <person name="Chen G.-Z."/>
            <person name="Liu X.-D."/>
            <person name="Liao X.-Y."/>
            <person name="Jiang Y.-T."/>
            <person name="Yu X."/>
            <person name="Hao Y."/>
            <person name="Huang J."/>
            <person name="Zhao X.-W."/>
            <person name="Ke S."/>
            <person name="Chen Y.-Y."/>
            <person name="Wu W.-L."/>
            <person name="Hsu J.-L."/>
            <person name="Lin Y.-F."/>
            <person name="Huang M.-D."/>
            <person name="Li C.-Y."/>
            <person name="Huang L."/>
            <person name="Wang Z.-W."/>
            <person name="Zhao X."/>
            <person name="Zhong W.-Y."/>
            <person name="Peng D.-H."/>
            <person name="Ahmad S."/>
            <person name="Lan S."/>
            <person name="Zhang J.-S."/>
            <person name="Tsai W.-C."/>
            <person name="Van De Peer Y."/>
            <person name="Liu Z.-J."/>
        </authorList>
    </citation>
    <scope>NUCLEOTIDE SEQUENCE</scope>
    <source>
        <strain evidence="3">CP</strain>
        <tissue evidence="3">Leaves</tissue>
    </source>
</reference>
<evidence type="ECO:0000313" key="4">
    <source>
        <dbReference type="Proteomes" id="UP001180020"/>
    </source>
</evidence>
<dbReference type="NCBIfam" id="TIGR00756">
    <property type="entry name" value="PPR"/>
    <property type="match status" value="5"/>
</dbReference>
<dbReference type="AlphaFoldDB" id="A0AAV9FP87"/>
<evidence type="ECO:0000256" key="1">
    <source>
        <dbReference type="ARBA" id="ARBA00022737"/>
    </source>
</evidence>
<gene>
    <name evidence="3" type="ORF">QJS10_CPA01g00036</name>
</gene>
<sequence length="332" mass="36989">MHYEALAIQDRMAREGIPPDIVTYNSLMHGLCKDGRMREAFRLLEEIKAAAGNRITYTTMIDGCCRSGDIEGAFELRAEMEGKGLVPEVATYNAMLRGLCARGMMKGANELLNEMDERKVEPDSITCNTLINAYGKIGDMATAWRVRNRMLESGLALDGFTYKALIRGFCNAKEFDEAKEVLLDLISAGFTPSYSTYSWIVDGYCDQKNEEAVLGSCTEIRRLCKRGLVDCSWKLYRDMKLKGVTGDSLVYAGMAFAFLGAGKQMAALDMLDEMVNKQMIVTARLYGCLKASYTNENGMLDQLWYHASKKGLIPKHVLKLIRQSKQNTSSGG</sequence>
<keyword evidence="1" id="KW-0677">Repeat</keyword>
<feature type="repeat" description="PPR" evidence="2">
    <location>
        <begin position="88"/>
        <end position="122"/>
    </location>
</feature>
<dbReference type="PROSITE" id="PS51375">
    <property type="entry name" value="PPR"/>
    <property type="match status" value="5"/>
</dbReference>
<dbReference type="InterPro" id="IPR051222">
    <property type="entry name" value="PPR/CCM1_RNA-binding"/>
</dbReference>
<dbReference type="Proteomes" id="UP001180020">
    <property type="component" value="Unassembled WGS sequence"/>
</dbReference>
<dbReference type="InterPro" id="IPR011990">
    <property type="entry name" value="TPR-like_helical_dom_sf"/>
</dbReference>
<accession>A0AAV9FP87</accession>
<name>A0AAV9FP87_ACOCL</name>
<dbReference type="PANTHER" id="PTHR47942:SF21">
    <property type="entry name" value="OS05G0275100 PROTEIN"/>
    <property type="match status" value="1"/>
</dbReference>
<dbReference type="Pfam" id="PF12854">
    <property type="entry name" value="PPR_1"/>
    <property type="match status" value="1"/>
</dbReference>
<dbReference type="InterPro" id="IPR002885">
    <property type="entry name" value="PPR_rpt"/>
</dbReference>
<dbReference type="Gene3D" id="1.25.40.10">
    <property type="entry name" value="Tetratricopeptide repeat domain"/>
    <property type="match status" value="3"/>
</dbReference>
<reference evidence="3" key="1">
    <citation type="journal article" date="2023" name="Nat. Commun.">
        <title>Diploid and tetraploid genomes of Acorus and the evolution of monocots.</title>
        <authorList>
            <person name="Ma L."/>
            <person name="Liu K.W."/>
            <person name="Li Z."/>
            <person name="Hsiao Y.Y."/>
            <person name="Qi Y."/>
            <person name="Fu T."/>
            <person name="Tang G.D."/>
            <person name="Zhang D."/>
            <person name="Sun W.H."/>
            <person name="Liu D.K."/>
            <person name="Li Y."/>
            <person name="Chen G.Z."/>
            <person name="Liu X.D."/>
            <person name="Liao X.Y."/>
            <person name="Jiang Y.T."/>
            <person name="Yu X."/>
            <person name="Hao Y."/>
            <person name="Huang J."/>
            <person name="Zhao X.W."/>
            <person name="Ke S."/>
            <person name="Chen Y.Y."/>
            <person name="Wu W.L."/>
            <person name="Hsu J.L."/>
            <person name="Lin Y.F."/>
            <person name="Huang M.D."/>
            <person name="Li C.Y."/>
            <person name="Huang L."/>
            <person name="Wang Z.W."/>
            <person name="Zhao X."/>
            <person name="Zhong W.Y."/>
            <person name="Peng D.H."/>
            <person name="Ahmad S."/>
            <person name="Lan S."/>
            <person name="Zhang J.S."/>
            <person name="Tsai W.C."/>
            <person name="Van de Peer Y."/>
            <person name="Liu Z.J."/>
        </authorList>
    </citation>
    <scope>NUCLEOTIDE SEQUENCE</scope>
    <source>
        <strain evidence="3">CP</strain>
    </source>
</reference>
<feature type="repeat" description="PPR" evidence="2">
    <location>
        <begin position="158"/>
        <end position="192"/>
    </location>
</feature>
<feature type="repeat" description="PPR" evidence="2">
    <location>
        <begin position="20"/>
        <end position="50"/>
    </location>
</feature>
<proteinExistence type="predicted"/>
<protein>
    <submittedName>
        <fullName evidence="3">Pentatricopeptide repeat-containing protein</fullName>
    </submittedName>
</protein>
<comment type="caution">
    <text evidence="3">The sequence shown here is derived from an EMBL/GenBank/DDBJ whole genome shotgun (WGS) entry which is preliminary data.</text>
</comment>
<dbReference type="Pfam" id="PF01535">
    <property type="entry name" value="PPR"/>
    <property type="match status" value="1"/>
</dbReference>